<accession>A0AAE1QP60</accession>
<dbReference type="Gene3D" id="1.25.40.10">
    <property type="entry name" value="Tetratricopeptide repeat domain"/>
    <property type="match status" value="2"/>
</dbReference>
<evidence type="ECO:0000256" key="4">
    <source>
        <dbReference type="ARBA" id="ARBA00022728"/>
    </source>
</evidence>
<comment type="similarity">
    <text evidence="2">Belongs to the crooked-neck family.</text>
</comment>
<dbReference type="AlphaFoldDB" id="A0AAE1QP60"/>
<keyword evidence="4" id="KW-0747">Spliceosome</keyword>
<protein>
    <recommendedName>
        <fullName evidence="12">Pre-mRNA-splicing factor SYF1</fullName>
    </recommendedName>
</protein>
<gene>
    <name evidence="10" type="ORF">RND71_044200</name>
</gene>
<evidence type="ECO:0000256" key="3">
    <source>
        <dbReference type="ARBA" id="ARBA00022664"/>
    </source>
</evidence>
<dbReference type="GO" id="GO:0000974">
    <property type="term" value="C:Prp19 complex"/>
    <property type="evidence" value="ECO:0007669"/>
    <property type="project" value="TreeGrafter"/>
</dbReference>
<dbReference type="InterPro" id="IPR045075">
    <property type="entry name" value="Syf1-like"/>
</dbReference>
<comment type="subcellular location">
    <subcellularLocation>
        <location evidence="1">Nucleus</location>
    </subcellularLocation>
</comment>
<evidence type="ECO:0000256" key="7">
    <source>
        <dbReference type="ARBA" id="ARBA00023242"/>
    </source>
</evidence>
<dbReference type="GO" id="GO:0000349">
    <property type="term" value="P:generation of catalytic spliceosome for first transesterification step"/>
    <property type="evidence" value="ECO:0007669"/>
    <property type="project" value="TreeGrafter"/>
</dbReference>
<organism evidence="10 11">
    <name type="scientific">Anisodus tanguticus</name>
    <dbReference type="NCBI Taxonomy" id="243964"/>
    <lineage>
        <taxon>Eukaryota</taxon>
        <taxon>Viridiplantae</taxon>
        <taxon>Streptophyta</taxon>
        <taxon>Embryophyta</taxon>
        <taxon>Tracheophyta</taxon>
        <taxon>Spermatophyta</taxon>
        <taxon>Magnoliopsida</taxon>
        <taxon>eudicotyledons</taxon>
        <taxon>Gunneridae</taxon>
        <taxon>Pentapetalae</taxon>
        <taxon>asterids</taxon>
        <taxon>lamiids</taxon>
        <taxon>Solanales</taxon>
        <taxon>Solanaceae</taxon>
        <taxon>Solanoideae</taxon>
        <taxon>Hyoscyameae</taxon>
        <taxon>Anisodus</taxon>
    </lineage>
</organism>
<evidence type="ECO:0000313" key="11">
    <source>
        <dbReference type="Proteomes" id="UP001291623"/>
    </source>
</evidence>
<evidence type="ECO:0000256" key="2">
    <source>
        <dbReference type="ARBA" id="ARBA00008644"/>
    </source>
</evidence>
<keyword evidence="5" id="KW-0677">Repeat</keyword>
<sequence length="598" mass="70306">MKIQPEDAESFVDYLIQIGKFDEAAVKLADIVNNDKFASKEGKSKHQLWSELCELISTNPDKIHSLKVDPIIREGINRYKDQQSKLWISLAEYYIRLGLFDKARDIYEEAISKVMTIRDFSQIFDAYAQSEEKITSAKIETDEDEDEIDLRLLRLENLMERRPLLVNSVSLRQNPHNVEEWLKRVDLVKNDSLKVIETFTQAVQTIDPKLEFGKLCSLWIKFAKFYEDNNQLEEARLVFKKATQVDYLKVEDLATVWSEYAEMELRHNNFELAIEVLKKATAMPSKKSNYYDNTEAVQYRVFKSLKLWSMYADLEESFGSFNSTKSVYDRIIDLKIATPQIIINYGLFLEENNYYEEAFKAYEKGINIFKWPLVFDIWNTYLAKFLKRYGGTKLERTRDLFENCLENCPPNYSRNIFLLYAKLEEEHGLVKRAMSVYERAVHHVAEKDKFDIYNIYIKRATELYDPAYTSTIYEKAIENLPDNQALEMGLRFASLECKLSRINRARLIYTHCSSFCDPRTKEGENLWNTWKEFELKYGNEDTIREMLRIKRCTQATYNTRINLSSKMLVDTQQFVKGDTLQHGDVTKTINPDSIDIDE</sequence>
<feature type="domain" description="Pre-mRNA-splicing factor SYF1 central HAT repeats" evidence="8">
    <location>
        <begin position="9"/>
        <end position="206"/>
    </location>
</feature>
<keyword evidence="6" id="KW-0508">mRNA splicing</keyword>
<name>A0AAE1QP60_9SOLA</name>
<evidence type="ECO:0000256" key="6">
    <source>
        <dbReference type="ARBA" id="ARBA00023187"/>
    </source>
</evidence>
<reference evidence="10" key="1">
    <citation type="submission" date="2023-12" db="EMBL/GenBank/DDBJ databases">
        <title>Genome assembly of Anisodus tanguticus.</title>
        <authorList>
            <person name="Wang Y.-J."/>
        </authorList>
    </citation>
    <scope>NUCLEOTIDE SEQUENCE</scope>
    <source>
        <strain evidence="10">KB-2021</strain>
        <tissue evidence="10">Leaf</tissue>
    </source>
</reference>
<dbReference type="Pfam" id="PF23220">
    <property type="entry name" value="HAT_Syf1_M"/>
    <property type="match status" value="1"/>
</dbReference>
<keyword evidence="7" id="KW-0539">Nucleus</keyword>
<evidence type="ECO:0000313" key="10">
    <source>
        <dbReference type="EMBL" id="KAK4337020.1"/>
    </source>
</evidence>
<dbReference type="Gene3D" id="1.25.40.430">
    <property type="match status" value="1"/>
</dbReference>
<evidence type="ECO:0000256" key="5">
    <source>
        <dbReference type="ARBA" id="ARBA00022737"/>
    </source>
</evidence>
<dbReference type="Pfam" id="PF23231">
    <property type="entry name" value="HAT_Syf1_CNRKL1_C"/>
    <property type="match status" value="1"/>
</dbReference>
<dbReference type="GO" id="GO:0071007">
    <property type="term" value="C:U2-type catalytic step 2 spliceosome"/>
    <property type="evidence" value="ECO:0007669"/>
    <property type="project" value="TreeGrafter"/>
</dbReference>
<evidence type="ECO:0000259" key="9">
    <source>
        <dbReference type="Pfam" id="PF23231"/>
    </source>
</evidence>
<dbReference type="InterPro" id="IPR011990">
    <property type="entry name" value="TPR-like_helical_dom_sf"/>
</dbReference>
<dbReference type="GO" id="GO:0071014">
    <property type="term" value="C:post-mRNA release spliceosomal complex"/>
    <property type="evidence" value="ECO:0007669"/>
    <property type="project" value="TreeGrafter"/>
</dbReference>
<dbReference type="SMART" id="SM00386">
    <property type="entry name" value="HAT"/>
    <property type="match status" value="8"/>
</dbReference>
<keyword evidence="11" id="KW-1185">Reference proteome</keyword>
<comment type="caution">
    <text evidence="10">The sequence shown here is derived from an EMBL/GenBank/DDBJ whole genome shotgun (WGS) entry which is preliminary data.</text>
</comment>
<dbReference type="SUPFAM" id="SSF48452">
    <property type="entry name" value="TPR-like"/>
    <property type="match status" value="3"/>
</dbReference>
<evidence type="ECO:0008006" key="12">
    <source>
        <dbReference type="Google" id="ProtNLM"/>
    </source>
</evidence>
<dbReference type="PANTHER" id="PTHR11246:SF5">
    <property type="entry name" value="PRE-MRNA-SPLICING FACTOR SYF1"/>
    <property type="match status" value="1"/>
</dbReference>
<evidence type="ECO:0000256" key="1">
    <source>
        <dbReference type="ARBA" id="ARBA00004123"/>
    </source>
</evidence>
<dbReference type="InterPro" id="IPR003107">
    <property type="entry name" value="HAT"/>
</dbReference>
<proteinExistence type="inferred from homology"/>
<feature type="domain" description="Pre-mRNA-splicing factor Syf1/CRNKL1-like C-terminal HAT-repeats" evidence="9">
    <location>
        <begin position="208"/>
        <end position="575"/>
    </location>
</feature>
<dbReference type="EMBL" id="JAVYJV010000063">
    <property type="protein sequence ID" value="KAK4337020.1"/>
    <property type="molecule type" value="Genomic_DNA"/>
</dbReference>
<dbReference type="Proteomes" id="UP001291623">
    <property type="component" value="Unassembled WGS sequence"/>
</dbReference>
<keyword evidence="3" id="KW-0507">mRNA processing</keyword>
<dbReference type="PANTHER" id="PTHR11246">
    <property type="entry name" value="PRE-MRNA SPLICING FACTOR"/>
    <property type="match status" value="1"/>
</dbReference>
<dbReference type="InterPro" id="IPR056350">
    <property type="entry name" value="HAT_Syf1_central"/>
</dbReference>
<dbReference type="InterPro" id="IPR055430">
    <property type="entry name" value="HAT_Syf1_CNRKL1_C"/>
</dbReference>
<dbReference type="FunFam" id="1.25.40.10:FF:000023">
    <property type="entry name" value="Pre-mRNA-splicing factor SYF1"/>
    <property type="match status" value="1"/>
</dbReference>
<evidence type="ECO:0000259" key="8">
    <source>
        <dbReference type="Pfam" id="PF23220"/>
    </source>
</evidence>
<dbReference type="FunFam" id="1.25.40.10:FF:000137">
    <property type="entry name" value="Pre-mRNA-splicing factor syf1"/>
    <property type="match status" value="1"/>
</dbReference>